<feature type="domain" description="HTH tetR-type" evidence="5">
    <location>
        <begin position="6"/>
        <end position="66"/>
    </location>
</feature>
<evidence type="ECO:0000256" key="3">
    <source>
        <dbReference type="ARBA" id="ARBA00023163"/>
    </source>
</evidence>
<proteinExistence type="predicted"/>
<dbReference type="EMBL" id="DWXE01000029">
    <property type="protein sequence ID" value="HJB91513.1"/>
    <property type="molecule type" value="Genomic_DNA"/>
</dbReference>
<keyword evidence="2 4" id="KW-0238">DNA-binding</keyword>
<evidence type="ECO:0000256" key="2">
    <source>
        <dbReference type="ARBA" id="ARBA00023125"/>
    </source>
</evidence>
<dbReference type="AlphaFoldDB" id="A0A9D2MR99"/>
<sequence length="193" mass="21468">MGERSAVKKQLIVDAARRVFADKGYKDVTMTDIVEACGISRGGLYLYFGSTRELFLEVMRAEEGMDDDVFAGQLGEDAAAVDVLMLFFREQKREILGKKGDLSMAVYEYCFAGEDGKEEPALKRRFESAIRALERLIEAGIDDGSFYEVDAREVSRNVMYALEGMRICSRTMGLTEAEVDGELLALARGLVAE</sequence>
<dbReference type="GO" id="GO:0003677">
    <property type="term" value="F:DNA binding"/>
    <property type="evidence" value="ECO:0007669"/>
    <property type="project" value="UniProtKB-UniRule"/>
</dbReference>
<dbReference type="SUPFAM" id="SSF48498">
    <property type="entry name" value="Tetracyclin repressor-like, C-terminal domain"/>
    <property type="match status" value="1"/>
</dbReference>
<dbReference type="InterPro" id="IPR009057">
    <property type="entry name" value="Homeodomain-like_sf"/>
</dbReference>
<evidence type="ECO:0000313" key="7">
    <source>
        <dbReference type="Proteomes" id="UP000886883"/>
    </source>
</evidence>
<dbReference type="PROSITE" id="PS01081">
    <property type="entry name" value="HTH_TETR_1"/>
    <property type="match status" value="1"/>
</dbReference>
<dbReference type="PRINTS" id="PR00455">
    <property type="entry name" value="HTHTETR"/>
</dbReference>
<gene>
    <name evidence="6" type="ORF">H9763_08620</name>
</gene>
<feature type="DNA-binding region" description="H-T-H motif" evidence="4">
    <location>
        <begin position="29"/>
        <end position="48"/>
    </location>
</feature>
<dbReference type="InterPro" id="IPR041612">
    <property type="entry name" value="YfiR_C"/>
</dbReference>
<dbReference type="Proteomes" id="UP000886883">
    <property type="component" value="Unassembled WGS sequence"/>
</dbReference>
<keyword evidence="3" id="KW-0804">Transcription</keyword>
<evidence type="ECO:0000256" key="4">
    <source>
        <dbReference type="PROSITE-ProRule" id="PRU00335"/>
    </source>
</evidence>
<organism evidence="6 7">
    <name type="scientific">Candidatus Eisenbergiella merdigallinarum</name>
    <dbReference type="NCBI Taxonomy" id="2838552"/>
    <lineage>
        <taxon>Bacteria</taxon>
        <taxon>Bacillati</taxon>
        <taxon>Bacillota</taxon>
        <taxon>Clostridia</taxon>
        <taxon>Lachnospirales</taxon>
        <taxon>Lachnospiraceae</taxon>
        <taxon>Eisenbergiella</taxon>
    </lineage>
</organism>
<evidence type="ECO:0000256" key="1">
    <source>
        <dbReference type="ARBA" id="ARBA00023015"/>
    </source>
</evidence>
<keyword evidence="1" id="KW-0805">Transcription regulation</keyword>
<dbReference type="Pfam" id="PF17922">
    <property type="entry name" value="TetR_C_17"/>
    <property type="match status" value="1"/>
</dbReference>
<dbReference type="InterPro" id="IPR001647">
    <property type="entry name" value="HTH_TetR"/>
</dbReference>
<dbReference type="PANTHER" id="PTHR47506">
    <property type="entry name" value="TRANSCRIPTIONAL REGULATORY PROTEIN"/>
    <property type="match status" value="1"/>
</dbReference>
<dbReference type="Gene3D" id="1.10.357.10">
    <property type="entry name" value="Tetracycline Repressor, domain 2"/>
    <property type="match status" value="1"/>
</dbReference>
<name>A0A9D2MR99_9FIRM</name>
<evidence type="ECO:0000313" key="6">
    <source>
        <dbReference type="EMBL" id="HJB91513.1"/>
    </source>
</evidence>
<reference evidence="6" key="1">
    <citation type="journal article" date="2021" name="PeerJ">
        <title>Extensive microbial diversity within the chicken gut microbiome revealed by metagenomics and culture.</title>
        <authorList>
            <person name="Gilroy R."/>
            <person name="Ravi A."/>
            <person name="Getino M."/>
            <person name="Pursley I."/>
            <person name="Horton D.L."/>
            <person name="Alikhan N.F."/>
            <person name="Baker D."/>
            <person name="Gharbi K."/>
            <person name="Hall N."/>
            <person name="Watson M."/>
            <person name="Adriaenssens E.M."/>
            <person name="Foster-Nyarko E."/>
            <person name="Jarju S."/>
            <person name="Secka A."/>
            <person name="Antonio M."/>
            <person name="Oren A."/>
            <person name="Chaudhuri R.R."/>
            <person name="La Ragione R."/>
            <person name="Hildebrand F."/>
            <person name="Pallen M.J."/>
        </authorList>
    </citation>
    <scope>NUCLEOTIDE SEQUENCE</scope>
    <source>
        <strain evidence="6">USAMLcec3-2134</strain>
    </source>
</reference>
<dbReference type="InterPro" id="IPR023772">
    <property type="entry name" value="DNA-bd_HTH_TetR-type_CS"/>
</dbReference>
<dbReference type="PANTHER" id="PTHR47506:SF6">
    <property type="entry name" value="HTH-TYPE TRANSCRIPTIONAL REPRESSOR NEMR"/>
    <property type="match status" value="1"/>
</dbReference>
<dbReference type="Gene3D" id="1.10.10.60">
    <property type="entry name" value="Homeodomain-like"/>
    <property type="match status" value="1"/>
</dbReference>
<dbReference type="InterPro" id="IPR036271">
    <property type="entry name" value="Tet_transcr_reg_TetR-rel_C_sf"/>
</dbReference>
<dbReference type="PROSITE" id="PS50977">
    <property type="entry name" value="HTH_TETR_2"/>
    <property type="match status" value="1"/>
</dbReference>
<reference evidence="6" key="2">
    <citation type="submission" date="2021-04" db="EMBL/GenBank/DDBJ databases">
        <authorList>
            <person name="Gilroy R."/>
        </authorList>
    </citation>
    <scope>NUCLEOTIDE SEQUENCE</scope>
    <source>
        <strain evidence="6">USAMLcec3-2134</strain>
    </source>
</reference>
<evidence type="ECO:0000259" key="5">
    <source>
        <dbReference type="PROSITE" id="PS50977"/>
    </source>
</evidence>
<dbReference type="Pfam" id="PF00440">
    <property type="entry name" value="TetR_N"/>
    <property type="match status" value="1"/>
</dbReference>
<protein>
    <submittedName>
        <fullName evidence="6">TetR/AcrR family transcriptional regulator</fullName>
    </submittedName>
</protein>
<accession>A0A9D2MR99</accession>
<dbReference type="SUPFAM" id="SSF46689">
    <property type="entry name" value="Homeodomain-like"/>
    <property type="match status" value="1"/>
</dbReference>
<comment type="caution">
    <text evidence="6">The sequence shown here is derived from an EMBL/GenBank/DDBJ whole genome shotgun (WGS) entry which is preliminary data.</text>
</comment>